<dbReference type="InterPro" id="IPR011009">
    <property type="entry name" value="Kinase-like_dom_sf"/>
</dbReference>
<proteinExistence type="predicted"/>
<keyword evidence="2" id="KW-0808">Transferase</keyword>
<dbReference type="PROSITE" id="PS00108">
    <property type="entry name" value="PROTEIN_KINASE_ST"/>
    <property type="match status" value="1"/>
</dbReference>
<keyword evidence="3 6" id="KW-0547">Nucleotide-binding</keyword>
<dbReference type="Gene3D" id="1.10.510.10">
    <property type="entry name" value="Transferase(Phosphotransferase) domain 1"/>
    <property type="match status" value="1"/>
</dbReference>
<comment type="caution">
    <text evidence="9">The sequence shown here is derived from an EMBL/GenBank/DDBJ whole genome shotgun (WGS) entry which is preliminary data.</text>
</comment>
<feature type="compositionally biased region" description="Basic and acidic residues" evidence="7">
    <location>
        <begin position="345"/>
        <end position="370"/>
    </location>
</feature>
<dbReference type="SUPFAM" id="SSF56112">
    <property type="entry name" value="Protein kinase-like (PK-like)"/>
    <property type="match status" value="1"/>
</dbReference>
<evidence type="ECO:0000256" key="2">
    <source>
        <dbReference type="ARBA" id="ARBA00022679"/>
    </source>
</evidence>
<dbReference type="EMBL" id="JAPFFF010000009">
    <property type="protein sequence ID" value="KAK8882094.1"/>
    <property type="molecule type" value="Genomic_DNA"/>
</dbReference>
<organism evidence="9 10">
    <name type="scientific">Tritrichomonas musculus</name>
    <dbReference type="NCBI Taxonomy" id="1915356"/>
    <lineage>
        <taxon>Eukaryota</taxon>
        <taxon>Metamonada</taxon>
        <taxon>Parabasalia</taxon>
        <taxon>Tritrichomonadida</taxon>
        <taxon>Tritrichomonadidae</taxon>
        <taxon>Tritrichomonas</taxon>
    </lineage>
</organism>
<dbReference type="GO" id="GO:0016301">
    <property type="term" value="F:kinase activity"/>
    <property type="evidence" value="ECO:0007669"/>
    <property type="project" value="UniProtKB-KW"/>
</dbReference>
<feature type="compositionally biased region" description="Low complexity" evidence="7">
    <location>
        <begin position="375"/>
        <end position="384"/>
    </location>
</feature>
<protein>
    <submittedName>
        <fullName evidence="9">Serine/threonine-protein kinase brsk1</fullName>
    </submittedName>
</protein>
<dbReference type="Proteomes" id="UP001470230">
    <property type="component" value="Unassembled WGS sequence"/>
</dbReference>
<evidence type="ECO:0000256" key="4">
    <source>
        <dbReference type="ARBA" id="ARBA00022777"/>
    </source>
</evidence>
<dbReference type="SMART" id="SM00220">
    <property type="entry name" value="S_TKc"/>
    <property type="match status" value="1"/>
</dbReference>
<feature type="region of interest" description="Disordered" evidence="7">
    <location>
        <begin position="340"/>
        <end position="384"/>
    </location>
</feature>
<evidence type="ECO:0000256" key="7">
    <source>
        <dbReference type="SAM" id="MobiDB-lite"/>
    </source>
</evidence>
<gene>
    <name evidence="9" type="ORF">M9Y10_044734</name>
</gene>
<evidence type="ECO:0000256" key="5">
    <source>
        <dbReference type="ARBA" id="ARBA00022840"/>
    </source>
</evidence>
<keyword evidence="4 9" id="KW-0418">Kinase</keyword>
<keyword evidence="1" id="KW-0723">Serine/threonine-protein kinase</keyword>
<sequence length="541" mass="61231">MADPLDNEIGNFIVDRFLGQGTTGKVVLAHHKENKKKVAIKIIPKIAFKSHQNLLPKVQREIALMRLVKHPNIIKLVDVLESENHLYIFLEYAESGQLFDYLVINRFLCADKALEFFRQIIFAIEYLHLHGICHRDLKPENILLDNAMRIKIADFGFARWVSSELLTDACGSVHYAAPEVISAKPYDGKAADVWSIGIILFALVAGYLPFEDDSPSRLKAKIQRGTFSIPEFDPKIKDLLKKMLTVDPKKRITISQIKKHPCFRWGLPDDYILPSPLSVEVDELLNIPSEVMCMIDKLCSLSHDQFISELKSKSHNLPKVIVSMLSSHLDMEQLPWERSISVSRPKQESEQNSKSEVKSEVSIQSKEDSNIKAIPSSQLQQPQLDDSSIMHTLSNFSLDSNDLNKIDSPTNSGSDPFHRHLSNAQETVELNSLATRPGWEFVDEIKSDILSELDVKLVGIKLCNIMTTIQKALSTKDVKMLHPDPTHLFIKGKDGIIYTEIEAQSLDEETINTRFILRKGDSNTFTAFANYMISIVKNINT</sequence>
<accession>A0ABR2JT81</accession>
<dbReference type="InterPro" id="IPR000719">
    <property type="entry name" value="Prot_kinase_dom"/>
</dbReference>
<reference evidence="9 10" key="1">
    <citation type="submission" date="2024-04" db="EMBL/GenBank/DDBJ databases">
        <title>Tritrichomonas musculus Genome.</title>
        <authorList>
            <person name="Alves-Ferreira E."/>
            <person name="Grigg M."/>
            <person name="Lorenzi H."/>
            <person name="Galac M."/>
        </authorList>
    </citation>
    <scope>NUCLEOTIDE SEQUENCE [LARGE SCALE GENOMIC DNA]</scope>
    <source>
        <strain evidence="9 10">EAF2021</strain>
    </source>
</reference>
<evidence type="ECO:0000256" key="1">
    <source>
        <dbReference type="ARBA" id="ARBA00022527"/>
    </source>
</evidence>
<feature type="binding site" evidence="6">
    <location>
        <position position="49"/>
    </location>
    <ligand>
        <name>ATP</name>
        <dbReference type="ChEBI" id="CHEBI:30616"/>
    </ligand>
</feature>
<evidence type="ECO:0000313" key="9">
    <source>
        <dbReference type="EMBL" id="KAK8882094.1"/>
    </source>
</evidence>
<dbReference type="InterPro" id="IPR017441">
    <property type="entry name" value="Protein_kinase_ATP_BS"/>
</dbReference>
<dbReference type="Pfam" id="PF00069">
    <property type="entry name" value="Pkinase"/>
    <property type="match status" value="1"/>
</dbReference>
<keyword evidence="10" id="KW-1185">Reference proteome</keyword>
<dbReference type="InterPro" id="IPR008271">
    <property type="entry name" value="Ser/Thr_kinase_AS"/>
</dbReference>
<evidence type="ECO:0000259" key="8">
    <source>
        <dbReference type="PROSITE" id="PS50011"/>
    </source>
</evidence>
<feature type="domain" description="Protein kinase" evidence="8">
    <location>
        <begin position="12"/>
        <end position="263"/>
    </location>
</feature>
<dbReference type="PANTHER" id="PTHR24346">
    <property type="entry name" value="MAP/MICROTUBULE AFFINITY-REGULATING KINASE"/>
    <property type="match status" value="1"/>
</dbReference>
<dbReference type="PROSITE" id="PS00107">
    <property type="entry name" value="PROTEIN_KINASE_ATP"/>
    <property type="match status" value="1"/>
</dbReference>
<dbReference type="PANTHER" id="PTHR24346:SF82">
    <property type="entry name" value="KP78A-RELATED"/>
    <property type="match status" value="1"/>
</dbReference>
<dbReference type="PROSITE" id="PS50011">
    <property type="entry name" value="PROTEIN_KINASE_DOM"/>
    <property type="match status" value="1"/>
</dbReference>
<keyword evidence="5 6" id="KW-0067">ATP-binding</keyword>
<evidence type="ECO:0000313" key="10">
    <source>
        <dbReference type="Proteomes" id="UP001470230"/>
    </source>
</evidence>
<evidence type="ECO:0000256" key="3">
    <source>
        <dbReference type="ARBA" id="ARBA00022741"/>
    </source>
</evidence>
<evidence type="ECO:0000256" key="6">
    <source>
        <dbReference type="PROSITE-ProRule" id="PRU10141"/>
    </source>
</evidence>
<name>A0ABR2JT81_9EUKA</name>